<keyword evidence="2" id="KW-1185">Reference proteome</keyword>
<dbReference type="EMBL" id="JASBWV010000029">
    <property type="protein sequence ID" value="KAJ9118356.1"/>
    <property type="molecule type" value="Genomic_DNA"/>
</dbReference>
<comment type="caution">
    <text evidence="1">The sequence shown here is derived from an EMBL/GenBank/DDBJ whole genome shotgun (WGS) entry which is preliminary data.</text>
</comment>
<organism evidence="1 2">
    <name type="scientific">Naganishia onofrii</name>
    <dbReference type="NCBI Taxonomy" id="1851511"/>
    <lineage>
        <taxon>Eukaryota</taxon>
        <taxon>Fungi</taxon>
        <taxon>Dikarya</taxon>
        <taxon>Basidiomycota</taxon>
        <taxon>Agaricomycotina</taxon>
        <taxon>Tremellomycetes</taxon>
        <taxon>Filobasidiales</taxon>
        <taxon>Filobasidiaceae</taxon>
        <taxon>Naganishia</taxon>
    </lineage>
</organism>
<sequence length="447" mass="50787">MAYFKAALSDEDDPDNASEESSKSGSSPNDFSEDRLSHQEFHKVFSDTQSVDTRHLYTDPGTRKLRKVPAETRSGKQSARGAPNKSQKLNEAVAELRQTQQDEQNRLVGKNGSLGYDPSRMARDNATPRYIPPATQLPGVLTRQRIQIVDRESEGCVAIGQDILTSELPAFFDRLPHDASFKRTTVHKAFHSIRVNDCIDRPRDPRVVAFLPLILPGHESDEGLETPDCLVMRVELLCNDTHLPPLPEKNATVGDTMADSLEVTNSSNCDDEDLHPDLATLRKRYQNARKHQKNLPGDTSDESGRSRTGSVEDEDESEGQEGGNGCEVTYYIENTVEQCHRHVCTVWQRGRHEEVSEQLRKEFLRISGYVRNHIRRLAGHLGTTLSTVNSDLLQLKKRWTQIPEYRWPNKKAVKNVFHSYRRSLQLHENPLLAAQIMRDRNPEEFFL</sequence>
<protein>
    <submittedName>
        <fullName evidence="1">Uncharacterized protein</fullName>
    </submittedName>
</protein>
<name>A0ACC2X3W3_9TREE</name>
<gene>
    <name evidence="1" type="ORF">QFC24_006184</name>
</gene>
<accession>A0ACC2X3W3</accession>
<proteinExistence type="predicted"/>
<reference evidence="1" key="1">
    <citation type="submission" date="2023-04" db="EMBL/GenBank/DDBJ databases">
        <title>Draft Genome sequencing of Naganishia species isolated from polar environments using Oxford Nanopore Technology.</title>
        <authorList>
            <person name="Leo P."/>
            <person name="Venkateswaran K."/>
        </authorList>
    </citation>
    <scope>NUCLEOTIDE SEQUENCE</scope>
    <source>
        <strain evidence="1">DBVPG 5303</strain>
    </source>
</reference>
<evidence type="ECO:0000313" key="2">
    <source>
        <dbReference type="Proteomes" id="UP001234202"/>
    </source>
</evidence>
<dbReference type="Proteomes" id="UP001234202">
    <property type="component" value="Unassembled WGS sequence"/>
</dbReference>
<evidence type="ECO:0000313" key="1">
    <source>
        <dbReference type="EMBL" id="KAJ9118356.1"/>
    </source>
</evidence>